<evidence type="ECO:0000259" key="2">
    <source>
        <dbReference type="Pfam" id="PF05532"/>
    </source>
</evidence>
<proteinExistence type="inferred from homology"/>
<evidence type="ECO:0000313" key="4">
    <source>
        <dbReference type="Proteomes" id="UP000832011"/>
    </source>
</evidence>
<reference evidence="3 4" key="1">
    <citation type="journal article" date="2022" name="Res Sq">
        <title>Evolution of multicellular longitudinally dividing oral cavity symbionts (Neisseriaceae).</title>
        <authorList>
            <person name="Nyongesa S."/>
            <person name="Weber P."/>
            <person name="Bernet E."/>
            <person name="Pullido F."/>
            <person name="Nieckarz M."/>
            <person name="Delaby M."/>
            <person name="Nieves C."/>
            <person name="Viehboeck T."/>
            <person name="Krause N."/>
            <person name="Rivera-Millot A."/>
            <person name="Nakamura A."/>
            <person name="Vischer N."/>
            <person name="VanNieuwenhze M."/>
            <person name="Brun Y."/>
            <person name="Cava F."/>
            <person name="Bulgheresi S."/>
            <person name="Veyrier F."/>
        </authorList>
    </citation>
    <scope>NUCLEOTIDE SEQUENCE [LARGE SCALE GENOMIC DNA]</scope>
    <source>
        <strain evidence="3 4">SN4</strain>
    </source>
</reference>
<feature type="domain" description="CsbD-like" evidence="2">
    <location>
        <begin position="4"/>
        <end position="56"/>
    </location>
</feature>
<comment type="similarity">
    <text evidence="1">Belongs to the UPF0337 (CsbD) family.</text>
</comment>
<dbReference type="PANTHER" id="PTHR34977">
    <property type="entry name" value="UPF0337 PROTEIN YJBJ"/>
    <property type="match status" value="1"/>
</dbReference>
<evidence type="ECO:0000256" key="1">
    <source>
        <dbReference type="ARBA" id="ARBA00009129"/>
    </source>
</evidence>
<dbReference type="SUPFAM" id="SSF69047">
    <property type="entry name" value="Hypothetical protein YjbJ"/>
    <property type="match status" value="1"/>
</dbReference>
<dbReference type="Proteomes" id="UP000832011">
    <property type="component" value="Chromosome"/>
</dbReference>
<protein>
    <submittedName>
        <fullName evidence="3">CsbD family protein</fullName>
    </submittedName>
</protein>
<dbReference type="PIRSF" id="PIRSF039008">
    <property type="entry name" value="YjbJ"/>
    <property type="match status" value="1"/>
</dbReference>
<keyword evidence="4" id="KW-1185">Reference proteome</keyword>
<dbReference type="Gene3D" id="1.10.1470.10">
    <property type="entry name" value="YjbJ"/>
    <property type="match status" value="1"/>
</dbReference>
<dbReference type="InterPro" id="IPR036629">
    <property type="entry name" value="YjbJ_sf"/>
</dbReference>
<dbReference type="RefSeq" id="WP_058305213.1">
    <property type="nucleotide sequence ID" value="NZ_CABKVG010000006.1"/>
</dbReference>
<dbReference type="PANTHER" id="PTHR34977:SF1">
    <property type="entry name" value="UPF0337 PROTEIN YJBJ"/>
    <property type="match status" value="1"/>
</dbReference>
<dbReference type="EMBL" id="CP091511">
    <property type="protein sequence ID" value="UOO91016.1"/>
    <property type="molecule type" value="Genomic_DNA"/>
</dbReference>
<name>A0ABY4E5H4_9NEIS</name>
<evidence type="ECO:0000313" key="3">
    <source>
        <dbReference type="EMBL" id="UOO91016.1"/>
    </source>
</evidence>
<dbReference type="InterPro" id="IPR050423">
    <property type="entry name" value="UPF0337_stress_rsp"/>
</dbReference>
<sequence>MNKDVIEGKWDQLVGKAKAKWGDLTDDDLTQAKGNAQVLAGKIQERYGKTKEEAEKEIDDWLKDTD</sequence>
<gene>
    <name evidence="3" type="ORF">LVJ82_08645</name>
</gene>
<dbReference type="Pfam" id="PF05532">
    <property type="entry name" value="CsbD"/>
    <property type="match status" value="1"/>
</dbReference>
<organism evidence="3 4">
    <name type="scientific">Vitreoscilla massiliensis</name>
    <dbReference type="NCBI Taxonomy" id="1689272"/>
    <lineage>
        <taxon>Bacteria</taxon>
        <taxon>Pseudomonadati</taxon>
        <taxon>Pseudomonadota</taxon>
        <taxon>Betaproteobacteria</taxon>
        <taxon>Neisseriales</taxon>
        <taxon>Neisseriaceae</taxon>
        <taxon>Vitreoscilla</taxon>
    </lineage>
</organism>
<dbReference type="InterPro" id="IPR008462">
    <property type="entry name" value="CsbD"/>
</dbReference>
<accession>A0ABY4E5H4</accession>
<dbReference type="InterPro" id="IPR026042">
    <property type="entry name" value="YjbJ"/>
</dbReference>